<dbReference type="InterPro" id="IPR020622">
    <property type="entry name" value="Ala_racemase_pyridoxalP-BS"/>
</dbReference>
<dbReference type="Gene3D" id="2.40.37.10">
    <property type="entry name" value="Lyase, Ornithine Decarboxylase, Chain A, domain 1"/>
    <property type="match status" value="1"/>
</dbReference>
<evidence type="ECO:0000313" key="16">
    <source>
        <dbReference type="EMBL" id="RSU05618.1"/>
    </source>
</evidence>
<feature type="binding site" evidence="12 14">
    <location>
        <position position="468"/>
    </location>
    <ligand>
        <name>substrate</name>
    </ligand>
</feature>
<feature type="active site" description="Proton acceptor; specific for L-alanine" evidence="12">
    <location>
        <position position="599"/>
    </location>
</feature>
<evidence type="ECO:0000256" key="2">
    <source>
        <dbReference type="ARBA" id="ARBA00004651"/>
    </source>
</evidence>
<evidence type="ECO:0000256" key="13">
    <source>
        <dbReference type="PIRSR" id="PIRSR600821-50"/>
    </source>
</evidence>
<evidence type="ECO:0000256" key="10">
    <source>
        <dbReference type="ARBA" id="ARBA00060905"/>
    </source>
</evidence>
<dbReference type="Gene3D" id="3.20.20.10">
    <property type="entry name" value="Alanine racemase"/>
    <property type="match status" value="1"/>
</dbReference>
<evidence type="ECO:0000259" key="15">
    <source>
        <dbReference type="SMART" id="SM01005"/>
    </source>
</evidence>
<dbReference type="GO" id="GO:0008784">
    <property type="term" value="F:alanine racemase activity"/>
    <property type="evidence" value="ECO:0007669"/>
    <property type="project" value="UniProtKB-UniRule"/>
</dbReference>
<dbReference type="GO" id="GO:0046677">
    <property type="term" value="P:response to antibiotic"/>
    <property type="evidence" value="ECO:0007669"/>
    <property type="project" value="UniProtKB-KW"/>
</dbReference>
<gene>
    <name evidence="16" type="ORF">CBF32_01070</name>
</gene>
<feature type="modified residue" description="N6-(pyridoxal phosphate)lysine" evidence="12 13">
    <location>
        <position position="374"/>
    </location>
</feature>
<dbReference type="FunFam" id="3.20.20.10:FF:000002">
    <property type="entry name" value="Alanine racemase"/>
    <property type="match status" value="1"/>
</dbReference>
<dbReference type="Proteomes" id="UP000288197">
    <property type="component" value="Unassembled WGS sequence"/>
</dbReference>
<dbReference type="InterPro" id="IPR002656">
    <property type="entry name" value="Acyl_transf_3_dom"/>
</dbReference>
<dbReference type="Pfam" id="PF01168">
    <property type="entry name" value="Ala_racemase_N"/>
    <property type="match status" value="1"/>
</dbReference>
<comment type="catalytic activity">
    <reaction evidence="12">
        <text>L-alanine = D-alanine</text>
        <dbReference type="Rhea" id="RHEA:20249"/>
        <dbReference type="ChEBI" id="CHEBI:57416"/>
        <dbReference type="ChEBI" id="CHEBI:57972"/>
        <dbReference type="EC" id="5.1.1.1"/>
    </reaction>
</comment>
<dbReference type="HAMAP" id="MF_01201">
    <property type="entry name" value="Ala_racemase"/>
    <property type="match status" value="1"/>
</dbReference>
<dbReference type="InterPro" id="IPR001608">
    <property type="entry name" value="Ala_racemase_N"/>
</dbReference>
<keyword evidence="8 12" id="KW-0413">Isomerase</keyword>
<keyword evidence="6" id="KW-1133">Transmembrane helix</keyword>
<dbReference type="GO" id="GO:0030632">
    <property type="term" value="P:D-alanine biosynthetic process"/>
    <property type="evidence" value="ECO:0007669"/>
    <property type="project" value="UniProtKB-UniRule"/>
</dbReference>
<sequence length="701" mass="80949">MKVRHQGIDLFRIIAALMVVAIHTFPFNSLSPFLDEMITLTLFRVAVPFFFMTTGFYLIGPYANNKSYYYGEKIKQFLLKISKIYLLVVLLYLPLSILNGTISSKTTLLEWLKMLIFDDTLYHLWYFPGIIVGTLLVFYLLKYVTFNHVFFLSIPLYVIGLLGDSWYGIIKQIPLLAKIYDKLFEISEMTRNGLFFTPLFLCLGAYLYLERQKERRGVKELSLFFLITIAMMLVESIFLHRLFVVRHDSMYLLLPVVMYFLYLLLLNWQPKLRIKQVQNLSLLIYIIHPLVIVVVHTISNKLTFMKFSLLYYLLVAVGSYILSRLLLSIFKQKDKIKETSYRAEREISTNAVKHNIKEIKKMIPQKTEIIAVVKANAYGADLVEYAKILEKNQVTFFAVATIDEGIKLRKAMIKGDILVLGLTDPLRAKELIKYDLIQSIVSEEYGRMLNHKKLNIRCHVEVDTGMHRLGVESDIDVITRLYQLSFLRIEGIYSHLGSSDSLDSVSKIRTEKQLSVYCNLLNELKERRINYGVTHIQSSYGILNYSEYEFDYVRAGIMLYGFLSSDEPTARQISLKPVMKIKAKLISKRWVKAGEILGYGNQTVLEKERLIGVISIGYADGLPRSLSNNGFKVEYQDYLLPQVGKVCMDMMLIDLTQVEKIQLNEEVTVMSDFTEIALLDDTITNETMSQLGNRLTTTVTY</sequence>
<comment type="pathway">
    <text evidence="12">Amino-acid biosynthesis; D-alanine biosynthesis; D-alanine from L-alanine: step 1/1.</text>
</comment>
<keyword evidence="17" id="KW-1185">Reference proteome</keyword>
<evidence type="ECO:0000256" key="1">
    <source>
        <dbReference type="ARBA" id="ARBA00001933"/>
    </source>
</evidence>
<dbReference type="NCBIfam" id="TIGR00492">
    <property type="entry name" value="alr"/>
    <property type="match status" value="1"/>
</dbReference>
<dbReference type="RefSeq" id="WP_114288779.1">
    <property type="nucleotide sequence ID" value="NZ_CP122523.1"/>
</dbReference>
<dbReference type="PANTHER" id="PTHR30511:SF0">
    <property type="entry name" value="ALANINE RACEMASE, CATABOLIC-RELATED"/>
    <property type="match status" value="1"/>
</dbReference>
<feature type="binding site" evidence="12 14">
    <location>
        <position position="648"/>
    </location>
    <ligand>
        <name>substrate</name>
    </ligand>
</feature>
<dbReference type="PIRSF" id="PIRSF036464">
    <property type="entry name" value="Ser_ala_racem"/>
    <property type="match status" value="1"/>
</dbReference>
<evidence type="ECO:0000256" key="9">
    <source>
        <dbReference type="ARBA" id="ARBA00023251"/>
    </source>
</evidence>
<keyword evidence="9" id="KW-0046">Antibiotic resistance</keyword>
<evidence type="ECO:0000256" key="7">
    <source>
        <dbReference type="ARBA" id="ARBA00023136"/>
    </source>
</evidence>
<evidence type="ECO:0000256" key="12">
    <source>
        <dbReference type="HAMAP-Rule" id="MF_01201"/>
    </source>
</evidence>
<keyword evidence="3" id="KW-1003">Cell membrane</keyword>
<evidence type="ECO:0000256" key="3">
    <source>
        <dbReference type="ARBA" id="ARBA00022475"/>
    </source>
</evidence>
<evidence type="ECO:0000256" key="8">
    <source>
        <dbReference type="ARBA" id="ARBA00023235"/>
    </source>
</evidence>
<dbReference type="GO" id="GO:0005886">
    <property type="term" value="C:plasma membrane"/>
    <property type="evidence" value="ECO:0007669"/>
    <property type="project" value="UniProtKB-SubCell"/>
</dbReference>
<dbReference type="EC" id="5.1.1.1" evidence="12"/>
<evidence type="ECO:0000256" key="5">
    <source>
        <dbReference type="ARBA" id="ARBA00022898"/>
    </source>
</evidence>
<organism evidence="16 17">
    <name type="scientific">Vagococcus fluvialis</name>
    <dbReference type="NCBI Taxonomy" id="2738"/>
    <lineage>
        <taxon>Bacteria</taxon>
        <taxon>Bacillati</taxon>
        <taxon>Bacillota</taxon>
        <taxon>Bacilli</taxon>
        <taxon>Lactobacillales</taxon>
        <taxon>Enterococcaceae</taxon>
        <taxon>Vagococcus</taxon>
    </lineage>
</organism>
<dbReference type="EMBL" id="NGJX01000001">
    <property type="protein sequence ID" value="RSU05618.1"/>
    <property type="molecule type" value="Genomic_DNA"/>
</dbReference>
<keyword evidence="4" id="KW-0812">Transmembrane</keyword>
<dbReference type="InterPro" id="IPR029066">
    <property type="entry name" value="PLP-binding_barrel"/>
</dbReference>
<feature type="active site" description="Proton acceptor; specific for D-alanine" evidence="12">
    <location>
        <position position="374"/>
    </location>
</feature>
<evidence type="ECO:0000256" key="6">
    <source>
        <dbReference type="ARBA" id="ARBA00022989"/>
    </source>
</evidence>
<comment type="caution">
    <text evidence="16">The sequence shown here is derived from an EMBL/GenBank/DDBJ whole genome shotgun (WGS) entry which is preliminary data.</text>
</comment>
<dbReference type="InterPro" id="IPR011079">
    <property type="entry name" value="Ala_racemase_C"/>
</dbReference>
<dbReference type="AlphaFoldDB" id="A0A369B0N4"/>
<comment type="subcellular location">
    <subcellularLocation>
        <location evidence="2">Cell membrane</location>
        <topology evidence="2">Multi-pass membrane protein</topology>
    </subcellularLocation>
</comment>
<keyword evidence="5 12" id="KW-0663">Pyridoxal phosphate</keyword>
<dbReference type="InterPro" id="IPR009006">
    <property type="entry name" value="Ala_racemase/Decarboxylase_C"/>
</dbReference>
<feature type="domain" description="Alanine racemase C-terminal" evidence="15">
    <location>
        <begin position="578"/>
        <end position="700"/>
    </location>
</feature>
<dbReference type="GO" id="GO:0016747">
    <property type="term" value="F:acyltransferase activity, transferring groups other than amino-acyl groups"/>
    <property type="evidence" value="ECO:0007669"/>
    <property type="project" value="InterPro"/>
</dbReference>
<dbReference type="GeneID" id="63145497"/>
<dbReference type="SUPFAM" id="SSF50621">
    <property type="entry name" value="Alanine racemase C-terminal domain-like"/>
    <property type="match status" value="1"/>
</dbReference>
<dbReference type="GO" id="GO:0030170">
    <property type="term" value="F:pyridoxal phosphate binding"/>
    <property type="evidence" value="ECO:0007669"/>
    <property type="project" value="UniProtKB-UniRule"/>
</dbReference>
<dbReference type="SMART" id="SM01005">
    <property type="entry name" value="Ala_racemase_C"/>
    <property type="match status" value="1"/>
</dbReference>
<comment type="similarity">
    <text evidence="10">In the N-terminal section; belongs to the acyltransferase 3 family.</text>
</comment>
<dbReference type="PROSITE" id="PS00395">
    <property type="entry name" value="ALANINE_RACEMASE"/>
    <property type="match status" value="1"/>
</dbReference>
<dbReference type="UniPathway" id="UPA00042">
    <property type="reaction ID" value="UER00497"/>
</dbReference>
<dbReference type="OrthoDB" id="9813814at2"/>
<comment type="cofactor">
    <cofactor evidence="1 12 13">
        <name>pyridoxal 5'-phosphate</name>
        <dbReference type="ChEBI" id="CHEBI:597326"/>
    </cofactor>
</comment>
<evidence type="ECO:0000313" key="17">
    <source>
        <dbReference type="Proteomes" id="UP000288197"/>
    </source>
</evidence>
<keyword evidence="7" id="KW-0472">Membrane</keyword>
<dbReference type="PRINTS" id="PR00992">
    <property type="entry name" value="ALARACEMASE"/>
</dbReference>
<dbReference type="PANTHER" id="PTHR30511">
    <property type="entry name" value="ALANINE RACEMASE"/>
    <property type="match status" value="1"/>
</dbReference>
<evidence type="ECO:0000256" key="11">
    <source>
        <dbReference type="ARBA" id="ARBA00061081"/>
    </source>
</evidence>
<reference evidence="16 17" key="1">
    <citation type="submission" date="2017-05" db="EMBL/GenBank/DDBJ databases">
        <title>Vagococcus spp. assemblies.</title>
        <authorList>
            <person name="Gulvik C.A."/>
        </authorList>
    </citation>
    <scope>NUCLEOTIDE SEQUENCE [LARGE SCALE GENOMIC DNA]</scope>
    <source>
        <strain evidence="16 17">NCFB 2497</strain>
    </source>
</reference>
<name>A0A369B0N4_9ENTE</name>
<comment type="function">
    <text evidence="12">Catalyzes the interconversion of L-alanine and D-alanine. May also act on other amino acids.</text>
</comment>
<dbReference type="InterPro" id="IPR000821">
    <property type="entry name" value="Ala_racemase"/>
</dbReference>
<comment type="similarity">
    <text evidence="11">In the C-terminal section; belongs to the alanine racemase family.</text>
</comment>
<dbReference type="GO" id="GO:0005829">
    <property type="term" value="C:cytosol"/>
    <property type="evidence" value="ECO:0007669"/>
    <property type="project" value="TreeGrafter"/>
</dbReference>
<dbReference type="SUPFAM" id="SSF51419">
    <property type="entry name" value="PLP-binding barrel"/>
    <property type="match status" value="1"/>
</dbReference>
<dbReference type="Pfam" id="PF01757">
    <property type="entry name" value="Acyl_transf_3"/>
    <property type="match status" value="1"/>
</dbReference>
<dbReference type="Pfam" id="PF00842">
    <property type="entry name" value="Ala_racemase_C"/>
    <property type="match status" value="1"/>
</dbReference>
<comment type="similarity">
    <text evidence="12">Belongs to the alanine racemase family.</text>
</comment>
<evidence type="ECO:0000256" key="4">
    <source>
        <dbReference type="ARBA" id="ARBA00022692"/>
    </source>
</evidence>
<dbReference type="InterPro" id="IPR011248">
    <property type="entry name" value="Serine/alanine_racemase"/>
</dbReference>
<accession>A0A369B0N4</accession>
<evidence type="ECO:0000256" key="14">
    <source>
        <dbReference type="PIRSR" id="PIRSR600821-52"/>
    </source>
</evidence>
<dbReference type="NCBIfam" id="NF033132">
    <property type="entry name" value="vanT-CELN"/>
    <property type="match status" value="1"/>
</dbReference>
<proteinExistence type="inferred from homology"/>
<protein>
    <recommendedName>
        <fullName evidence="12">Alanine racemase</fullName>
        <ecNumber evidence="12">5.1.1.1</ecNumber>
    </recommendedName>
</protein>